<comment type="caution">
    <text evidence="3">The sequence shown here is derived from an EMBL/GenBank/DDBJ whole genome shotgun (WGS) entry which is preliminary data.</text>
</comment>
<dbReference type="PANTHER" id="PTHR10622:SF12">
    <property type="entry name" value="HET DOMAIN-CONTAINING PROTEIN"/>
    <property type="match status" value="1"/>
</dbReference>
<protein>
    <recommendedName>
        <fullName evidence="5">Heterokaryon incompatibility domain-containing protein</fullName>
    </recommendedName>
</protein>
<evidence type="ECO:0000313" key="4">
    <source>
        <dbReference type="Proteomes" id="UP001148614"/>
    </source>
</evidence>
<evidence type="ECO:0000259" key="1">
    <source>
        <dbReference type="Pfam" id="PF06985"/>
    </source>
</evidence>
<sequence>MWLIHITSKSLELKEVTPPDVPPYAILSHTWENDEITCQEFKNMKIDNGKAGLIKIQKACHLARSKDFEYIWVDTCCIDKSSSAELSEAINSMFEWYRLSSVCFAYISDLPAGTIDQPSTLWRDEENRICRWFRRGWTLQELLAPNNVEFYDREWNFRGDKKDQQVMERLSIMTGIRNPHVFLNSDTIMEVPVGERMSWASQRQTKRPEDLAYCLLGIFKVNMPLIYEEGMRAFQRLQEEIIKTTTDRSLFCWTAKSNEPRYRGLLAESPAEFESFHKAVILSQTSVGWSSLGSDAEFSTTNKGIRIDSQIYLDDKRHKDTLGQLRCNIPPDGHAVAIPIQYYRDNVYVRVSPDRILPFNSIKMEEKGVYIAKSVDYQVIRDLSNNSNPLLTLTISLRHTLNLTGVKCWPAQPHELSSKGNSYYFRVESAKMNDRVTMCIVVFRLVHGGKEMGEFSVICERNASARQSLRYALVELPEIMEIFRRLEGSQEKRNAVIAVLEKPIAHGRRTIEVDYNNSRASLSISRHWGNVGSQPDSPYPDFLHISIDSKMT</sequence>
<evidence type="ECO:0008006" key="5">
    <source>
        <dbReference type="Google" id="ProtNLM"/>
    </source>
</evidence>
<dbReference type="Pfam" id="PF06985">
    <property type="entry name" value="HET"/>
    <property type="match status" value="1"/>
</dbReference>
<dbReference type="VEuPathDB" id="FungiDB:F4678DRAFT_436569"/>
<organism evidence="3 4">
    <name type="scientific">Xylaria arbuscula</name>
    <dbReference type="NCBI Taxonomy" id="114810"/>
    <lineage>
        <taxon>Eukaryota</taxon>
        <taxon>Fungi</taxon>
        <taxon>Dikarya</taxon>
        <taxon>Ascomycota</taxon>
        <taxon>Pezizomycotina</taxon>
        <taxon>Sordariomycetes</taxon>
        <taxon>Xylariomycetidae</taxon>
        <taxon>Xylariales</taxon>
        <taxon>Xylariaceae</taxon>
        <taxon>Xylaria</taxon>
    </lineage>
</organism>
<feature type="domain" description="DUF8212" evidence="2">
    <location>
        <begin position="232"/>
        <end position="259"/>
    </location>
</feature>
<dbReference type="InterPro" id="IPR058525">
    <property type="entry name" value="DUF8212"/>
</dbReference>
<reference evidence="3" key="1">
    <citation type="submission" date="2022-07" db="EMBL/GenBank/DDBJ databases">
        <title>Genome Sequence of Xylaria arbuscula.</title>
        <authorList>
            <person name="Buettner E."/>
        </authorList>
    </citation>
    <scope>NUCLEOTIDE SEQUENCE</scope>
    <source>
        <strain evidence="3">VT107</strain>
    </source>
</reference>
<dbReference type="InterPro" id="IPR010730">
    <property type="entry name" value="HET"/>
</dbReference>
<dbReference type="EMBL" id="JANPWZ010001444">
    <property type="protein sequence ID" value="KAJ3565758.1"/>
    <property type="molecule type" value="Genomic_DNA"/>
</dbReference>
<dbReference type="Proteomes" id="UP001148614">
    <property type="component" value="Unassembled WGS sequence"/>
</dbReference>
<name>A0A9W8TL88_9PEZI</name>
<evidence type="ECO:0000313" key="3">
    <source>
        <dbReference type="EMBL" id="KAJ3565758.1"/>
    </source>
</evidence>
<dbReference type="AlphaFoldDB" id="A0A9W8TL88"/>
<dbReference type="PANTHER" id="PTHR10622">
    <property type="entry name" value="HET DOMAIN-CONTAINING PROTEIN"/>
    <property type="match status" value="1"/>
</dbReference>
<accession>A0A9W8TL88</accession>
<feature type="domain" description="Heterokaryon incompatibility" evidence="1">
    <location>
        <begin position="24"/>
        <end position="112"/>
    </location>
</feature>
<keyword evidence="4" id="KW-1185">Reference proteome</keyword>
<dbReference type="Pfam" id="PF26640">
    <property type="entry name" value="DUF8212"/>
    <property type="match status" value="1"/>
</dbReference>
<proteinExistence type="predicted"/>
<evidence type="ECO:0000259" key="2">
    <source>
        <dbReference type="Pfam" id="PF26640"/>
    </source>
</evidence>
<gene>
    <name evidence="3" type="ORF">NPX13_g7382</name>
</gene>